<evidence type="ECO:0000313" key="4">
    <source>
        <dbReference type="EMBL" id="CAF0797724.1"/>
    </source>
</evidence>
<keyword evidence="6" id="KW-1185">Reference proteome</keyword>
<evidence type="ECO:0000256" key="2">
    <source>
        <dbReference type="SAM" id="MobiDB-lite"/>
    </source>
</evidence>
<protein>
    <submittedName>
        <fullName evidence="5">Uncharacterized protein</fullName>
    </submittedName>
</protein>
<dbReference type="EMBL" id="CAJNOL010000056">
    <property type="protein sequence ID" value="CAF0797724.1"/>
    <property type="molecule type" value="Genomic_DNA"/>
</dbReference>
<dbReference type="EMBL" id="CAJNOH010000007">
    <property type="protein sequence ID" value="CAF0738847.1"/>
    <property type="molecule type" value="Genomic_DNA"/>
</dbReference>
<evidence type="ECO:0000313" key="6">
    <source>
        <dbReference type="Proteomes" id="UP000663870"/>
    </source>
</evidence>
<evidence type="ECO:0000313" key="5">
    <source>
        <dbReference type="EMBL" id="CAF0801324.1"/>
    </source>
</evidence>
<gene>
    <name evidence="4" type="ORF">JXQ802_LOCUS4060</name>
    <name evidence="5" type="ORF">JXQ802_LOCUS4243</name>
    <name evidence="3" type="ORF">PYM288_LOCUS1430</name>
</gene>
<comment type="caution">
    <text evidence="5">The sequence shown here is derived from an EMBL/GenBank/DDBJ whole genome shotgun (WGS) entry which is preliminary data.</text>
</comment>
<evidence type="ECO:0000313" key="3">
    <source>
        <dbReference type="EMBL" id="CAF0738847.1"/>
    </source>
</evidence>
<dbReference type="PANTHER" id="PTHR31516:SF18">
    <property type="entry name" value="TRANSLATION INITIATION FACTOR IF-2"/>
    <property type="match status" value="1"/>
</dbReference>
<dbReference type="PANTHER" id="PTHR31516">
    <property type="entry name" value="STABILIZER OF AXONEMAL MICROTUBULES 2"/>
    <property type="match status" value="1"/>
</dbReference>
<dbReference type="InterPro" id="IPR033336">
    <property type="entry name" value="SAXO1/2"/>
</dbReference>
<evidence type="ECO:0000256" key="1">
    <source>
        <dbReference type="ARBA" id="ARBA00008738"/>
    </source>
</evidence>
<organism evidence="5 6">
    <name type="scientific">Rotaria sordida</name>
    <dbReference type="NCBI Taxonomy" id="392033"/>
    <lineage>
        <taxon>Eukaryota</taxon>
        <taxon>Metazoa</taxon>
        <taxon>Spiralia</taxon>
        <taxon>Gnathifera</taxon>
        <taxon>Rotifera</taxon>
        <taxon>Eurotatoria</taxon>
        <taxon>Bdelloidea</taxon>
        <taxon>Philodinida</taxon>
        <taxon>Philodinidae</taxon>
        <taxon>Rotaria</taxon>
    </lineage>
</organism>
<dbReference type="GO" id="GO:0005856">
    <property type="term" value="C:cytoskeleton"/>
    <property type="evidence" value="ECO:0007669"/>
    <property type="project" value="TreeGrafter"/>
</dbReference>
<dbReference type="EMBL" id="CAJNOL010000059">
    <property type="protein sequence ID" value="CAF0801324.1"/>
    <property type="molecule type" value="Genomic_DNA"/>
</dbReference>
<dbReference type="Proteomes" id="UP000663854">
    <property type="component" value="Unassembled WGS sequence"/>
</dbReference>
<name>A0A813SRR2_9BILA</name>
<dbReference type="GO" id="GO:0008017">
    <property type="term" value="F:microtubule binding"/>
    <property type="evidence" value="ECO:0007669"/>
    <property type="project" value="InterPro"/>
</dbReference>
<feature type="region of interest" description="Disordered" evidence="2">
    <location>
        <begin position="80"/>
        <end position="150"/>
    </location>
</feature>
<dbReference type="AlphaFoldDB" id="A0A813SRR2"/>
<reference evidence="5" key="1">
    <citation type="submission" date="2021-02" db="EMBL/GenBank/DDBJ databases">
        <authorList>
            <person name="Nowell W R."/>
        </authorList>
    </citation>
    <scope>NUCLEOTIDE SEQUENCE</scope>
</reference>
<proteinExistence type="inferred from homology"/>
<dbReference type="Proteomes" id="UP000663870">
    <property type="component" value="Unassembled WGS sequence"/>
</dbReference>
<sequence>METKSQYQIEYVEKPVIPIAFRPLKDSHIDLTESAGPLSSLTTTRAHFKQWDSARSQPYAELPSVAGHVLFPGPSRSFNTSTGSTFKPFPKISQAKPIPRLENSGSLKLSGSMDLRTNYRESYIPPEPSSSRSAPTERKDKSKEDKVYTRRPMYTITQTSLDFRPYPNHRPSPPADMEPFVSQITLGNSLTPAVTKSQYRADYEGIDTSRHLRQPAVIPKDKKPYVAPIQKMDTISVTQRDFQPLDITTLPRIRLIPMRTTLSVNEQHAPMESITMSRYHYQPYDSIKSKRKYGEPMPNIYIPPISKFEGLTTTGETYKGQPGHRARACMPEIKMINQIGEHDHKTNYRVDYHSHGLTLCAAKAYAIAQNKQKSTTTISAQ</sequence>
<accession>A0A813SRR2</accession>
<feature type="compositionally biased region" description="Basic and acidic residues" evidence="2">
    <location>
        <begin position="135"/>
        <end position="148"/>
    </location>
</feature>
<comment type="similarity">
    <text evidence="1">Belongs to the FAM154 family.</text>
</comment>